<dbReference type="InterPro" id="IPR003010">
    <property type="entry name" value="C-N_Hydrolase"/>
</dbReference>
<keyword evidence="1 3" id="KW-0378">Hydrolase</keyword>
<dbReference type="CDD" id="cd07197">
    <property type="entry name" value="nitrilase"/>
    <property type="match status" value="1"/>
</dbReference>
<organism evidence="3 4">
    <name type="scientific">Paenibacillus lycopersici</name>
    <dbReference type="NCBI Taxonomy" id="2704462"/>
    <lineage>
        <taxon>Bacteria</taxon>
        <taxon>Bacillati</taxon>
        <taxon>Bacillota</taxon>
        <taxon>Bacilli</taxon>
        <taxon>Bacillales</taxon>
        <taxon>Paenibacillaceae</taxon>
        <taxon>Paenibacillus</taxon>
    </lineage>
</organism>
<dbReference type="InterPro" id="IPR050345">
    <property type="entry name" value="Aliph_Amidase/BUP"/>
</dbReference>
<dbReference type="Gene3D" id="3.60.110.10">
    <property type="entry name" value="Carbon-nitrogen hydrolase"/>
    <property type="match status" value="1"/>
</dbReference>
<feature type="domain" description="CN hydrolase" evidence="2">
    <location>
        <begin position="163"/>
        <end position="404"/>
    </location>
</feature>
<accession>A0A6C0FXQ3</accession>
<evidence type="ECO:0000313" key="3">
    <source>
        <dbReference type="EMBL" id="QHT60832.1"/>
    </source>
</evidence>
<dbReference type="GO" id="GO:0050126">
    <property type="term" value="F:N-carbamoylputrescine amidase activity"/>
    <property type="evidence" value="ECO:0007669"/>
    <property type="project" value="TreeGrafter"/>
</dbReference>
<dbReference type="InterPro" id="IPR036526">
    <property type="entry name" value="C-N_Hydrolase_sf"/>
</dbReference>
<evidence type="ECO:0000256" key="1">
    <source>
        <dbReference type="ARBA" id="ARBA00022801"/>
    </source>
</evidence>
<sequence length="440" mass="48312">MEPAGKAVNLLPDLSEEAWQSWAPRPELAPAFAKRCEGGRAQLGMSGGGRFECYGAWRCEASGIRGGAAYKLLAEYRSEGVDSDPVSINMIVTWMDKDGGWLRREYIDAYADREDGVRELNKTVQSPPKACSAKVELEYRWSATGTVSWMKAALTAARTVTRRPVNIVTTYISPYTDHRERLSDNLQRMLDAVDRAGEHRADLICFSETMYDRCSGCSLDEVAQPIPGELTEAIGRKAKQVRSYIVLNMHEKDGDCFYVTSVLIGRSGEIVGKYRKTHLPLFEAQAGITPGSDYPVFETDFGTIGLLICWDISFPETARLLRMQGAEIVCLSTAGEGLTQQIARAVDNGLYLVVAGINGNMIAGDNGEPMSDPNGSPSRIINPAGEILAEIGCVDGIAHARVDLNAKFESYWMSVGPAFGEARSLFHRERRPDTYGKLSV</sequence>
<dbReference type="RefSeq" id="WP_162357272.1">
    <property type="nucleotide sequence ID" value="NZ_CP048209.1"/>
</dbReference>
<evidence type="ECO:0000259" key="2">
    <source>
        <dbReference type="PROSITE" id="PS50263"/>
    </source>
</evidence>
<dbReference type="KEGG" id="plyc:GXP70_13320"/>
<proteinExistence type="predicted"/>
<dbReference type="Proteomes" id="UP000476064">
    <property type="component" value="Chromosome"/>
</dbReference>
<reference evidence="3 4" key="1">
    <citation type="submission" date="2020-01" db="EMBL/GenBank/DDBJ databases">
        <title>Paenibacillus sp. nov., isolated from tomato rhizosphere.</title>
        <authorList>
            <person name="Weon H.-Y."/>
            <person name="Lee S.A."/>
        </authorList>
    </citation>
    <scope>NUCLEOTIDE SEQUENCE [LARGE SCALE GENOMIC DNA]</scope>
    <source>
        <strain evidence="3 4">12200R-189</strain>
    </source>
</reference>
<name>A0A6C0FXQ3_9BACL</name>
<dbReference type="PANTHER" id="PTHR43674:SF2">
    <property type="entry name" value="BETA-UREIDOPROPIONASE"/>
    <property type="match status" value="1"/>
</dbReference>
<dbReference type="PROSITE" id="PS50263">
    <property type="entry name" value="CN_HYDROLASE"/>
    <property type="match status" value="1"/>
</dbReference>
<dbReference type="GO" id="GO:0033388">
    <property type="term" value="P:putrescine biosynthetic process from arginine"/>
    <property type="evidence" value="ECO:0007669"/>
    <property type="project" value="TreeGrafter"/>
</dbReference>
<dbReference type="PANTHER" id="PTHR43674">
    <property type="entry name" value="NITRILASE C965.09-RELATED"/>
    <property type="match status" value="1"/>
</dbReference>
<dbReference type="Pfam" id="PF00795">
    <property type="entry name" value="CN_hydrolase"/>
    <property type="match status" value="1"/>
</dbReference>
<dbReference type="AlphaFoldDB" id="A0A6C0FXQ3"/>
<keyword evidence="4" id="KW-1185">Reference proteome</keyword>
<dbReference type="EMBL" id="CP048209">
    <property type="protein sequence ID" value="QHT60832.1"/>
    <property type="molecule type" value="Genomic_DNA"/>
</dbReference>
<dbReference type="SUPFAM" id="SSF56317">
    <property type="entry name" value="Carbon-nitrogen hydrolase"/>
    <property type="match status" value="1"/>
</dbReference>
<evidence type="ECO:0000313" key="4">
    <source>
        <dbReference type="Proteomes" id="UP000476064"/>
    </source>
</evidence>
<protein>
    <submittedName>
        <fullName evidence="3">Carbon-nitrogen hydrolase family protein</fullName>
    </submittedName>
</protein>
<gene>
    <name evidence="3" type="ORF">GXP70_13320</name>
</gene>